<reference evidence="1" key="2">
    <citation type="journal article" date="2015" name="Fish Shellfish Immunol.">
        <title>Early steps in the European eel (Anguilla anguilla)-Vibrio vulnificus interaction in the gills: Role of the RtxA13 toxin.</title>
        <authorList>
            <person name="Callol A."/>
            <person name="Pajuelo D."/>
            <person name="Ebbesson L."/>
            <person name="Teles M."/>
            <person name="MacKenzie S."/>
            <person name="Amaro C."/>
        </authorList>
    </citation>
    <scope>NUCLEOTIDE SEQUENCE</scope>
</reference>
<proteinExistence type="predicted"/>
<name>A0A0E9U1S4_ANGAN</name>
<dbReference type="EMBL" id="GBXM01048743">
    <property type="protein sequence ID" value="JAH59834.1"/>
    <property type="molecule type" value="Transcribed_RNA"/>
</dbReference>
<reference evidence="1" key="1">
    <citation type="submission" date="2014-11" db="EMBL/GenBank/DDBJ databases">
        <authorList>
            <person name="Amaro Gonzalez C."/>
        </authorList>
    </citation>
    <scope>NUCLEOTIDE SEQUENCE</scope>
</reference>
<accession>A0A0E9U1S4</accession>
<sequence length="40" mass="4560">MEIQIFSICFHGLSCYDSPCSFALKTKNIKFVATHLCLLH</sequence>
<protein>
    <submittedName>
        <fullName evidence="1">Uncharacterized protein</fullName>
    </submittedName>
</protein>
<dbReference type="AlphaFoldDB" id="A0A0E9U1S4"/>
<evidence type="ECO:0000313" key="1">
    <source>
        <dbReference type="EMBL" id="JAH59834.1"/>
    </source>
</evidence>
<organism evidence="1">
    <name type="scientific">Anguilla anguilla</name>
    <name type="common">European freshwater eel</name>
    <name type="synonym">Muraena anguilla</name>
    <dbReference type="NCBI Taxonomy" id="7936"/>
    <lineage>
        <taxon>Eukaryota</taxon>
        <taxon>Metazoa</taxon>
        <taxon>Chordata</taxon>
        <taxon>Craniata</taxon>
        <taxon>Vertebrata</taxon>
        <taxon>Euteleostomi</taxon>
        <taxon>Actinopterygii</taxon>
        <taxon>Neopterygii</taxon>
        <taxon>Teleostei</taxon>
        <taxon>Anguilliformes</taxon>
        <taxon>Anguillidae</taxon>
        <taxon>Anguilla</taxon>
    </lineage>
</organism>